<evidence type="ECO:0000256" key="5">
    <source>
        <dbReference type="ARBA" id="ARBA00023002"/>
    </source>
</evidence>
<comment type="cofactor">
    <cofactor evidence="1">
        <name>heme</name>
        <dbReference type="ChEBI" id="CHEBI:30413"/>
    </cofactor>
</comment>
<dbReference type="PRINTS" id="PR00359">
    <property type="entry name" value="BP450"/>
</dbReference>
<dbReference type="GO" id="GO:0020037">
    <property type="term" value="F:heme binding"/>
    <property type="evidence" value="ECO:0007669"/>
    <property type="project" value="InterPro"/>
</dbReference>
<dbReference type="GO" id="GO:0005506">
    <property type="term" value="F:iron ion binding"/>
    <property type="evidence" value="ECO:0007669"/>
    <property type="project" value="InterPro"/>
</dbReference>
<keyword evidence="11" id="KW-1185">Reference proteome</keyword>
<name>A0A1I0KW49_9ACTN</name>
<dbReference type="RefSeq" id="WP_091087250.1">
    <property type="nucleotide sequence ID" value="NZ_FOHX01000010.1"/>
</dbReference>
<comment type="similarity">
    <text evidence="2 8">Belongs to the cytochrome P450 family.</text>
</comment>
<evidence type="ECO:0000256" key="2">
    <source>
        <dbReference type="ARBA" id="ARBA00010617"/>
    </source>
</evidence>
<evidence type="ECO:0000256" key="7">
    <source>
        <dbReference type="ARBA" id="ARBA00023033"/>
    </source>
</evidence>
<dbReference type="InterPro" id="IPR036396">
    <property type="entry name" value="Cyt_P450_sf"/>
</dbReference>
<dbReference type="PANTHER" id="PTHR46696:SF5">
    <property type="entry name" value="CYTOCHROME P450 BJ-1"/>
    <property type="match status" value="1"/>
</dbReference>
<feature type="region of interest" description="Disordered" evidence="9">
    <location>
        <begin position="359"/>
        <end position="381"/>
    </location>
</feature>
<dbReference type="InterPro" id="IPR002397">
    <property type="entry name" value="Cyt_P450_B"/>
</dbReference>
<keyword evidence="6 8" id="KW-0408">Iron</keyword>
<organism evidence="10 11">
    <name type="scientific">Nonomuraea wenchangensis</name>
    <dbReference type="NCBI Taxonomy" id="568860"/>
    <lineage>
        <taxon>Bacteria</taxon>
        <taxon>Bacillati</taxon>
        <taxon>Actinomycetota</taxon>
        <taxon>Actinomycetes</taxon>
        <taxon>Streptosporangiales</taxon>
        <taxon>Streptosporangiaceae</taxon>
        <taxon>Nonomuraea</taxon>
    </lineage>
</organism>
<sequence length="387" mass="42509">MEHLQDPPAATCPGIRRITTPAGDPAWLVTGYAAARSLLADARVGRSHPDPDNAPRFSDSMLLGRPWGTVRTERTEHARMRRLMARAFSSGQSEALRPRIQEMTDRLLDELSGLPRPADFHQAVSQPLPALVIAVLLGVPAEDRDRFRRWSDDWTHAEDHERARSGMENLRAYMTDLVAAKRGRPGDDAISDLLSVADGSGEVTEAEVVALATTLLFAGNETTVAAIDKGVLLLLGHEQAREAVWRDPALAPAAVEEVLRARSPMPVDPATEQLGIVRYAHEDLDTGGAGIRAGDLILVRKLDANQDPSVFPDPERFDVARHPNPHLTFGYGPRYCPGAPLARVELQVLFSTLPRRFPGLRLANPGEPPRRQPGRLTPHPEHLLVTW</sequence>
<proteinExistence type="inferred from homology"/>
<gene>
    <name evidence="10" type="ORF">SAMN05421811_11047</name>
</gene>
<dbReference type="GO" id="GO:0004497">
    <property type="term" value="F:monooxygenase activity"/>
    <property type="evidence" value="ECO:0007669"/>
    <property type="project" value="UniProtKB-KW"/>
</dbReference>
<keyword evidence="3 8" id="KW-0349">Heme</keyword>
<evidence type="ECO:0000313" key="10">
    <source>
        <dbReference type="EMBL" id="SEU30186.1"/>
    </source>
</evidence>
<dbReference type="CDD" id="cd11031">
    <property type="entry name" value="Cyp158A-like"/>
    <property type="match status" value="1"/>
</dbReference>
<dbReference type="PROSITE" id="PS00086">
    <property type="entry name" value="CYTOCHROME_P450"/>
    <property type="match status" value="1"/>
</dbReference>
<keyword evidence="7 8" id="KW-0503">Monooxygenase</keyword>
<evidence type="ECO:0000256" key="9">
    <source>
        <dbReference type="SAM" id="MobiDB-lite"/>
    </source>
</evidence>
<dbReference type="PANTHER" id="PTHR46696">
    <property type="entry name" value="P450, PUTATIVE (EUROFUNG)-RELATED"/>
    <property type="match status" value="1"/>
</dbReference>
<dbReference type="AlphaFoldDB" id="A0A1I0KW49"/>
<evidence type="ECO:0000256" key="4">
    <source>
        <dbReference type="ARBA" id="ARBA00022723"/>
    </source>
</evidence>
<dbReference type="OrthoDB" id="4133219at2"/>
<evidence type="ECO:0000313" key="11">
    <source>
        <dbReference type="Proteomes" id="UP000199361"/>
    </source>
</evidence>
<dbReference type="Pfam" id="PF00067">
    <property type="entry name" value="p450"/>
    <property type="match status" value="1"/>
</dbReference>
<evidence type="ECO:0000256" key="8">
    <source>
        <dbReference type="RuleBase" id="RU000461"/>
    </source>
</evidence>
<dbReference type="PRINTS" id="PR00385">
    <property type="entry name" value="P450"/>
</dbReference>
<dbReference type="Gene3D" id="1.10.630.10">
    <property type="entry name" value="Cytochrome P450"/>
    <property type="match status" value="1"/>
</dbReference>
<dbReference type="SUPFAM" id="SSF48264">
    <property type="entry name" value="Cytochrome P450"/>
    <property type="match status" value="1"/>
</dbReference>
<evidence type="ECO:0000256" key="3">
    <source>
        <dbReference type="ARBA" id="ARBA00022617"/>
    </source>
</evidence>
<dbReference type="InterPro" id="IPR001128">
    <property type="entry name" value="Cyt_P450"/>
</dbReference>
<keyword evidence="4 8" id="KW-0479">Metal-binding</keyword>
<accession>A0A1I0KW49</accession>
<reference evidence="10 11" key="1">
    <citation type="submission" date="2016-10" db="EMBL/GenBank/DDBJ databases">
        <authorList>
            <person name="de Groot N.N."/>
        </authorList>
    </citation>
    <scope>NUCLEOTIDE SEQUENCE [LARGE SCALE GENOMIC DNA]</scope>
    <source>
        <strain evidence="10 11">CGMCC 4.5598</strain>
    </source>
</reference>
<protein>
    <submittedName>
        <fullName evidence="10">Pentalenolactone synthase</fullName>
    </submittedName>
</protein>
<keyword evidence="5 8" id="KW-0560">Oxidoreductase</keyword>
<dbReference type="STRING" id="568860.SAMN05421811_11047"/>
<dbReference type="EMBL" id="FOHX01000010">
    <property type="protein sequence ID" value="SEU30186.1"/>
    <property type="molecule type" value="Genomic_DNA"/>
</dbReference>
<dbReference type="InterPro" id="IPR017972">
    <property type="entry name" value="Cyt_P450_CS"/>
</dbReference>
<dbReference type="Proteomes" id="UP000199361">
    <property type="component" value="Unassembled WGS sequence"/>
</dbReference>
<dbReference type="FunFam" id="1.10.630.10:FF:000018">
    <property type="entry name" value="Cytochrome P450 monooxygenase"/>
    <property type="match status" value="1"/>
</dbReference>
<dbReference type="GO" id="GO:0016705">
    <property type="term" value="F:oxidoreductase activity, acting on paired donors, with incorporation or reduction of molecular oxygen"/>
    <property type="evidence" value="ECO:0007669"/>
    <property type="project" value="InterPro"/>
</dbReference>
<evidence type="ECO:0000256" key="1">
    <source>
        <dbReference type="ARBA" id="ARBA00001971"/>
    </source>
</evidence>
<evidence type="ECO:0000256" key="6">
    <source>
        <dbReference type="ARBA" id="ARBA00023004"/>
    </source>
</evidence>